<dbReference type="EMBL" id="JAUSRA010000001">
    <property type="protein sequence ID" value="MDP9793381.1"/>
    <property type="molecule type" value="Genomic_DNA"/>
</dbReference>
<evidence type="ECO:0000313" key="5">
    <source>
        <dbReference type="Proteomes" id="UP001240984"/>
    </source>
</evidence>
<keyword evidence="5" id="KW-1185">Reference proteome</keyword>
<dbReference type="InterPro" id="IPR020904">
    <property type="entry name" value="Sc_DH/Rdtase_CS"/>
</dbReference>
<dbReference type="InterPro" id="IPR002347">
    <property type="entry name" value="SDR_fam"/>
</dbReference>
<dbReference type="InterPro" id="IPR036291">
    <property type="entry name" value="NAD(P)-bd_dom_sf"/>
</dbReference>
<keyword evidence="2" id="KW-0560">Oxidoreductase</keyword>
<dbReference type="Gene3D" id="3.40.50.720">
    <property type="entry name" value="NAD(P)-binding Rossmann-like Domain"/>
    <property type="match status" value="1"/>
</dbReference>
<reference evidence="4 5" key="1">
    <citation type="submission" date="2023-07" db="EMBL/GenBank/DDBJ databases">
        <title>Sequencing the genomes of 1000 actinobacteria strains.</title>
        <authorList>
            <person name="Klenk H.-P."/>
        </authorList>
    </citation>
    <scope>NUCLEOTIDE SEQUENCE [LARGE SCALE GENOMIC DNA]</scope>
    <source>
        <strain evidence="4 5">DSM 44710</strain>
    </source>
</reference>
<dbReference type="Pfam" id="PF00106">
    <property type="entry name" value="adh_short"/>
    <property type="match status" value="1"/>
</dbReference>
<evidence type="ECO:0000256" key="1">
    <source>
        <dbReference type="ARBA" id="ARBA00006484"/>
    </source>
</evidence>
<dbReference type="PANTHER" id="PTHR43976">
    <property type="entry name" value="SHORT CHAIN DEHYDROGENASE"/>
    <property type="match status" value="1"/>
</dbReference>
<organism evidence="4 5">
    <name type="scientific">Catenuloplanes nepalensis</name>
    <dbReference type="NCBI Taxonomy" id="587533"/>
    <lineage>
        <taxon>Bacteria</taxon>
        <taxon>Bacillati</taxon>
        <taxon>Actinomycetota</taxon>
        <taxon>Actinomycetes</taxon>
        <taxon>Micromonosporales</taxon>
        <taxon>Micromonosporaceae</taxon>
        <taxon>Catenuloplanes</taxon>
    </lineage>
</organism>
<dbReference type="PRINTS" id="PR00080">
    <property type="entry name" value="SDRFAMILY"/>
</dbReference>
<dbReference type="PROSITE" id="PS00061">
    <property type="entry name" value="ADH_SHORT"/>
    <property type="match status" value="1"/>
</dbReference>
<dbReference type="RefSeq" id="WP_306828415.1">
    <property type="nucleotide sequence ID" value="NZ_JAUSRA010000001.1"/>
</dbReference>
<protein>
    <submittedName>
        <fullName evidence="4">NAD(P)-dependent dehydrogenase (Short-subunit alcohol dehydrogenase family)</fullName>
    </submittedName>
</protein>
<evidence type="ECO:0000313" key="4">
    <source>
        <dbReference type="EMBL" id="MDP9793381.1"/>
    </source>
</evidence>
<dbReference type="Proteomes" id="UP001240984">
    <property type="component" value="Unassembled WGS sequence"/>
</dbReference>
<dbReference type="SUPFAM" id="SSF51735">
    <property type="entry name" value="NAD(P)-binding Rossmann-fold domains"/>
    <property type="match status" value="1"/>
</dbReference>
<proteinExistence type="inferred from homology"/>
<evidence type="ECO:0000256" key="3">
    <source>
        <dbReference type="RuleBase" id="RU000363"/>
    </source>
</evidence>
<comment type="caution">
    <text evidence="4">The sequence shown here is derived from an EMBL/GenBank/DDBJ whole genome shotgun (WGS) entry which is preliminary data.</text>
</comment>
<dbReference type="PRINTS" id="PR00081">
    <property type="entry name" value="GDHRDH"/>
</dbReference>
<comment type="similarity">
    <text evidence="1 3">Belongs to the short-chain dehydrogenases/reductases (SDR) family.</text>
</comment>
<dbReference type="InterPro" id="IPR051911">
    <property type="entry name" value="SDR_oxidoreductase"/>
</dbReference>
<gene>
    <name evidence="4" type="ORF">J2S43_001893</name>
</gene>
<sequence length="275" mass="29454">MSQTVLVTGSSSGFGRAAVHRFLDQGWNVVATLRDPSRWTGAPDGRLLVTALDVRDTASVLAGVAAAVERFGRIDCVVNNAGVGLFAVFEGTPERIIEDVVDTNLYGPMRVIRAVLPHFHRQGGGRIVNVTSSNVTVPSTLMAAYSASKGGLHGFSEAISYELSLRNVEVKVVEPGLSPGTNFVGQTTARFGSSEVPAPYAAYVQERAATFDAPPPPGYFATDDDVAAAIHEAAVDETGRFRWRVGADALDFARARQASDEDYDAWRRSHFAPAR</sequence>
<dbReference type="PANTHER" id="PTHR43976:SF16">
    <property type="entry name" value="SHORT-CHAIN DEHYDROGENASE_REDUCTASE FAMILY PROTEIN"/>
    <property type="match status" value="1"/>
</dbReference>
<name>A0ABT9MPX8_9ACTN</name>
<accession>A0ABT9MPX8</accession>
<evidence type="ECO:0000256" key="2">
    <source>
        <dbReference type="ARBA" id="ARBA00023002"/>
    </source>
</evidence>